<dbReference type="InterPro" id="IPR036736">
    <property type="entry name" value="ACP-like_sf"/>
</dbReference>
<dbReference type="Pfam" id="PF00550">
    <property type="entry name" value="PP-binding"/>
    <property type="match status" value="1"/>
</dbReference>
<dbReference type="InterPro" id="IPR009081">
    <property type="entry name" value="PP-bd_ACP"/>
</dbReference>
<reference evidence="2 3" key="1">
    <citation type="submission" date="2024-09" db="EMBL/GenBank/DDBJ databases">
        <authorList>
            <person name="Sun Q."/>
            <person name="Mori K."/>
        </authorList>
    </citation>
    <scope>NUCLEOTIDE SEQUENCE [LARGE SCALE GENOMIC DNA]</scope>
    <source>
        <strain evidence="2 3">TISTR 2452</strain>
    </source>
</reference>
<evidence type="ECO:0000259" key="1">
    <source>
        <dbReference type="PROSITE" id="PS50075"/>
    </source>
</evidence>
<dbReference type="Proteomes" id="UP001589747">
    <property type="component" value="Unassembled WGS sequence"/>
</dbReference>
<gene>
    <name evidence="2" type="ORF">ACFFSY_07450</name>
</gene>
<protein>
    <submittedName>
        <fullName evidence="2">Phosphopantetheine-binding protein</fullName>
    </submittedName>
</protein>
<name>A0ABV5KKR8_9BACL</name>
<evidence type="ECO:0000313" key="3">
    <source>
        <dbReference type="Proteomes" id="UP001589747"/>
    </source>
</evidence>
<dbReference type="PROSITE" id="PS50075">
    <property type="entry name" value="CARRIER"/>
    <property type="match status" value="1"/>
</dbReference>
<dbReference type="Gene3D" id="1.10.1200.10">
    <property type="entry name" value="ACP-like"/>
    <property type="match status" value="1"/>
</dbReference>
<accession>A0ABV5KKR8</accession>
<sequence>MNDAREQLRGQVAALMREKLELRLPQTLEDTLRINEDLRIDSITLLQLIVHIEATLGLRVPEEEVDAKAFATVGSLLDFIGRLAPLAGEAARP</sequence>
<keyword evidence="3" id="KW-1185">Reference proteome</keyword>
<comment type="caution">
    <text evidence="2">The sequence shown here is derived from an EMBL/GenBank/DDBJ whole genome shotgun (WGS) entry which is preliminary data.</text>
</comment>
<dbReference type="SUPFAM" id="SSF47336">
    <property type="entry name" value="ACP-like"/>
    <property type="match status" value="1"/>
</dbReference>
<evidence type="ECO:0000313" key="2">
    <source>
        <dbReference type="EMBL" id="MFB9325759.1"/>
    </source>
</evidence>
<dbReference type="EMBL" id="JBHMDO010000015">
    <property type="protein sequence ID" value="MFB9325759.1"/>
    <property type="molecule type" value="Genomic_DNA"/>
</dbReference>
<proteinExistence type="predicted"/>
<feature type="domain" description="Carrier" evidence="1">
    <location>
        <begin position="3"/>
        <end position="84"/>
    </location>
</feature>
<dbReference type="RefSeq" id="WP_377492222.1">
    <property type="nucleotide sequence ID" value="NZ_JBHMDO010000015.1"/>
</dbReference>
<organism evidence="2 3">
    <name type="scientific">Paenibacillus aurantiacus</name>
    <dbReference type="NCBI Taxonomy" id="1936118"/>
    <lineage>
        <taxon>Bacteria</taxon>
        <taxon>Bacillati</taxon>
        <taxon>Bacillota</taxon>
        <taxon>Bacilli</taxon>
        <taxon>Bacillales</taxon>
        <taxon>Paenibacillaceae</taxon>
        <taxon>Paenibacillus</taxon>
    </lineage>
</organism>